<dbReference type="AlphaFoldDB" id="A0AAW1LQX8"/>
<keyword evidence="1" id="KW-0472">Membrane</keyword>
<dbReference type="EMBL" id="JASPKY010000115">
    <property type="protein sequence ID" value="KAK9736325.1"/>
    <property type="molecule type" value="Genomic_DNA"/>
</dbReference>
<accession>A0AAW1LQX8</accession>
<dbReference type="Proteomes" id="UP001458880">
    <property type="component" value="Unassembled WGS sequence"/>
</dbReference>
<gene>
    <name evidence="2" type="ORF">QE152_g12586</name>
</gene>
<keyword evidence="1" id="KW-1133">Transmembrane helix</keyword>
<organism evidence="2 3">
    <name type="scientific">Popillia japonica</name>
    <name type="common">Japanese beetle</name>
    <dbReference type="NCBI Taxonomy" id="7064"/>
    <lineage>
        <taxon>Eukaryota</taxon>
        <taxon>Metazoa</taxon>
        <taxon>Ecdysozoa</taxon>
        <taxon>Arthropoda</taxon>
        <taxon>Hexapoda</taxon>
        <taxon>Insecta</taxon>
        <taxon>Pterygota</taxon>
        <taxon>Neoptera</taxon>
        <taxon>Endopterygota</taxon>
        <taxon>Coleoptera</taxon>
        <taxon>Polyphaga</taxon>
        <taxon>Scarabaeiformia</taxon>
        <taxon>Scarabaeidae</taxon>
        <taxon>Rutelinae</taxon>
        <taxon>Popillia</taxon>
    </lineage>
</organism>
<evidence type="ECO:0000313" key="2">
    <source>
        <dbReference type="EMBL" id="KAK9736325.1"/>
    </source>
</evidence>
<comment type="caution">
    <text evidence="2">The sequence shown here is derived from an EMBL/GenBank/DDBJ whole genome shotgun (WGS) entry which is preliminary data.</text>
</comment>
<evidence type="ECO:0000313" key="3">
    <source>
        <dbReference type="Proteomes" id="UP001458880"/>
    </source>
</evidence>
<evidence type="ECO:0000256" key="1">
    <source>
        <dbReference type="SAM" id="Phobius"/>
    </source>
</evidence>
<keyword evidence="3" id="KW-1185">Reference proteome</keyword>
<name>A0AAW1LQX8_POPJA</name>
<protein>
    <submittedName>
        <fullName evidence="2">Uncharacterized protein</fullName>
    </submittedName>
</protein>
<sequence length="162" mass="17624">MEAVSIVVMAITGFVVVTFIIYFCHWSSKRGTRRTNTSGTHNRSVEQPTVPVLHTRTAPCATEDVEQGTRVRTRPLAPLALGSLYPVPRRPPYPEILNIINSNNNANTNVAIVNMDAPPSYDEAVKQSPVTPVAPSVPLVNTISGSIVPRVTSPSAEDKERH</sequence>
<reference evidence="2 3" key="1">
    <citation type="journal article" date="2024" name="BMC Genomics">
        <title>De novo assembly and annotation of Popillia japonica's genome with initial clues to its potential as an invasive pest.</title>
        <authorList>
            <person name="Cucini C."/>
            <person name="Boschi S."/>
            <person name="Funari R."/>
            <person name="Cardaioli E."/>
            <person name="Iannotti N."/>
            <person name="Marturano G."/>
            <person name="Paoli F."/>
            <person name="Bruttini M."/>
            <person name="Carapelli A."/>
            <person name="Frati F."/>
            <person name="Nardi F."/>
        </authorList>
    </citation>
    <scope>NUCLEOTIDE SEQUENCE [LARGE SCALE GENOMIC DNA]</scope>
    <source>
        <strain evidence="2">DMR45628</strain>
    </source>
</reference>
<feature type="transmembrane region" description="Helical" evidence="1">
    <location>
        <begin position="6"/>
        <end position="24"/>
    </location>
</feature>
<keyword evidence="1" id="KW-0812">Transmembrane</keyword>
<proteinExistence type="predicted"/>